<dbReference type="EMBL" id="FMXO01000009">
    <property type="protein sequence ID" value="SDB37842.1"/>
    <property type="molecule type" value="Genomic_DNA"/>
</dbReference>
<dbReference type="OrthoDB" id="5451358at2"/>
<dbReference type="RefSeq" id="WP_161946266.1">
    <property type="nucleotide sequence ID" value="NZ_FMXO01000009.1"/>
</dbReference>
<gene>
    <name evidence="1" type="ORF">SAMN05660653_01821</name>
</gene>
<name>A0A1G6CY68_9BACT</name>
<protein>
    <recommendedName>
        <fullName evidence="3">DUF1641 domain-containing protein</fullName>
    </recommendedName>
</protein>
<reference evidence="1 2" key="1">
    <citation type="submission" date="2016-10" db="EMBL/GenBank/DDBJ databases">
        <authorList>
            <person name="de Groot N.N."/>
        </authorList>
    </citation>
    <scope>NUCLEOTIDE SEQUENCE [LARGE SCALE GENOMIC DNA]</scope>
    <source>
        <strain evidence="1 2">ASO4-2</strain>
    </source>
</reference>
<dbReference type="STRING" id="617002.SAMN05660653_01821"/>
<sequence>MNKEDLILQRLDEIEAKVALVHQRAVAAQNLRHELQPVLNDAFKVMLHELGDIETGFQLEDLFDMLKTTMRNVKNLTYMIKQLENVIDLWHTSEPLLKTTVPKAIAYLDDLEQKGVFRTYQSMLTLRAKVAQEYGPEQIEEMGDAFVFLIGMLSKLSDPKVREMIEKASDAFTEMDLKDVQPTGVFGMMKAMSSPEAKQGLGVMVEMTKTLGKLK</sequence>
<evidence type="ECO:0000313" key="1">
    <source>
        <dbReference type="EMBL" id="SDB37842.1"/>
    </source>
</evidence>
<proteinExistence type="predicted"/>
<evidence type="ECO:0000313" key="2">
    <source>
        <dbReference type="Proteomes" id="UP000198771"/>
    </source>
</evidence>
<keyword evidence="2" id="KW-1185">Reference proteome</keyword>
<organism evidence="1 2">
    <name type="scientific">Desulfonatronum thiosulfatophilum</name>
    <dbReference type="NCBI Taxonomy" id="617002"/>
    <lineage>
        <taxon>Bacteria</taxon>
        <taxon>Pseudomonadati</taxon>
        <taxon>Thermodesulfobacteriota</taxon>
        <taxon>Desulfovibrionia</taxon>
        <taxon>Desulfovibrionales</taxon>
        <taxon>Desulfonatronaceae</taxon>
        <taxon>Desulfonatronum</taxon>
    </lineage>
</organism>
<accession>A0A1G6CY68</accession>
<dbReference type="InterPro" id="IPR012440">
    <property type="entry name" value="DUF1641"/>
</dbReference>
<dbReference type="Proteomes" id="UP000198771">
    <property type="component" value="Unassembled WGS sequence"/>
</dbReference>
<dbReference type="Pfam" id="PF07849">
    <property type="entry name" value="DUF1641"/>
    <property type="match status" value="1"/>
</dbReference>
<dbReference type="AlphaFoldDB" id="A0A1G6CY68"/>
<evidence type="ECO:0008006" key="3">
    <source>
        <dbReference type="Google" id="ProtNLM"/>
    </source>
</evidence>